<keyword evidence="3" id="KW-1185">Reference proteome</keyword>
<evidence type="ECO:0000313" key="3">
    <source>
        <dbReference type="Proteomes" id="UP000008021"/>
    </source>
</evidence>
<dbReference type="Gramene" id="OMERI02G11500.1">
    <property type="protein sequence ID" value="OMERI02G11500.1"/>
    <property type="gene ID" value="OMERI02G11500"/>
</dbReference>
<evidence type="ECO:0000256" key="1">
    <source>
        <dbReference type="SAM" id="MobiDB-lite"/>
    </source>
</evidence>
<evidence type="ECO:0000313" key="2">
    <source>
        <dbReference type="EnsemblPlants" id="OMERI02G11500.1"/>
    </source>
</evidence>
<dbReference type="AlphaFoldDB" id="A0A0E0CIJ7"/>
<dbReference type="HOGENOM" id="CLU_2053398_0_0_1"/>
<reference evidence="2" key="2">
    <citation type="submission" date="2018-05" db="EMBL/GenBank/DDBJ databases">
        <title>OmerRS3 (Oryza meridionalis Reference Sequence Version 3).</title>
        <authorList>
            <person name="Zhang J."/>
            <person name="Kudrna D."/>
            <person name="Lee S."/>
            <person name="Talag J."/>
            <person name="Welchert J."/>
            <person name="Wing R.A."/>
        </authorList>
    </citation>
    <scope>NUCLEOTIDE SEQUENCE [LARGE SCALE GENOMIC DNA]</scope>
    <source>
        <strain evidence="2">cv. OR44</strain>
    </source>
</reference>
<accession>A0A0E0CIJ7</accession>
<dbReference type="Proteomes" id="UP000008021">
    <property type="component" value="Chromosome 2"/>
</dbReference>
<name>A0A0E0CIJ7_9ORYZ</name>
<organism evidence="2">
    <name type="scientific">Oryza meridionalis</name>
    <dbReference type="NCBI Taxonomy" id="40149"/>
    <lineage>
        <taxon>Eukaryota</taxon>
        <taxon>Viridiplantae</taxon>
        <taxon>Streptophyta</taxon>
        <taxon>Embryophyta</taxon>
        <taxon>Tracheophyta</taxon>
        <taxon>Spermatophyta</taxon>
        <taxon>Magnoliopsida</taxon>
        <taxon>Liliopsida</taxon>
        <taxon>Poales</taxon>
        <taxon>Poaceae</taxon>
        <taxon>BOP clade</taxon>
        <taxon>Oryzoideae</taxon>
        <taxon>Oryzeae</taxon>
        <taxon>Oryzinae</taxon>
        <taxon>Oryza</taxon>
    </lineage>
</organism>
<protein>
    <submittedName>
        <fullName evidence="2">Uncharacterized protein</fullName>
    </submittedName>
</protein>
<sequence length="120" mass="12367">MMVAAWQRGGNDRSGSTWRGGNGEEETSATAQCGAEAVAGATMLGGGDEAMTVAAQHQEEVTALAAGPTSITKHGSALVDRALAGSWSTSRDRGQPGNSIVQVTKQMIFKTSSSQLNEIK</sequence>
<dbReference type="EnsemblPlants" id="OMERI02G11500.1">
    <property type="protein sequence ID" value="OMERI02G11500.1"/>
    <property type="gene ID" value="OMERI02G11500"/>
</dbReference>
<proteinExistence type="predicted"/>
<feature type="region of interest" description="Disordered" evidence="1">
    <location>
        <begin position="1"/>
        <end position="30"/>
    </location>
</feature>
<reference evidence="2" key="1">
    <citation type="submission" date="2015-04" db="UniProtKB">
        <authorList>
            <consortium name="EnsemblPlants"/>
        </authorList>
    </citation>
    <scope>IDENTIFICATION</scope>
</reference>